<sequence length="651" mass="72394">MTVKNSPDSRLGIKQPNIKEVTGTIVMLDDPEETKSNAASSVNTSNHDSLSLKRTNTGIILHPQPHDDQNDPLTWPTLRKDICFAVIGLQTFLGGGQTPVLAAGLSQLSKEFDKPLHTVTYLVGGFMLALGVGSVFASPTAILYGKRFVYLLGIVLFLAGSLWGSFLKTFGSLMGARIIMGFGASPTESLASASLSELYFQHERAYRTGIYTMLLLGGKNIVPLLSGLVFQYLDRHWLFWILSIFLGFTLICTFLFVPETFWDRTPTPNKRSIEESKAARAVRNYHPPSERPNAWALPNSSFYNASLDSDVESLPSSIHPDTQSNDAPIGITKNTHHHHHHGDGDQNDDTASIQSTPKSFVQRLSVFSGRHTKDSWWMVALRPFFLYSYPAVLFGSFIYSFSVVWLIVISEAIASIFEAPGYNYSNQTVGLFYIGPFIGGILGSLSAGILGDRLTRFVVSKNHGVYEPEFRLLMLIPATFFITFGLMGFGWSTKVKDAWIGPIIFFSCVSFGSSIASTTSISFTVDTYKMFAAELLVSFNFMKNLMGFVFSLFNTQFIDSTNTRTTYLVYGAIQIFLSSFGILIYIYGKKIRAWTDEKEILKTLYHVDNIPPSIHEKQSLNNENSNDNSIDDSNDDSDHKVDERDESASPK</sequence>
<dbReference type="STRING" id="984485.A0A1E4RL54"/>
<evidence type="ECO:0000256" key="5">
    <source>
        <dbReference type="SAM" id="MobiDB-lite"/>
    </source>
</evidence>
<organism evidence="8 9">
    <name type="scientific">Hyphopichia burtonii NRRL Y-1933</name>
    <dbReference type="NCBI Taxonomy" id="984485"/>
    <lineage>
        <taxon>Eukaryota</taxon>
        <taxon>Fungi</taxon>
        <taxon>Dikarya</taxon>
        <taxon>Ascomycota</taxon>
        <taxon>Saccharomycotina</taxon>
        <taxon>Pichiomycetes</taxon>
        <taxon>Debaryomycetaceae</taxon>
        <taxon>Hyphopichia</taxon>
    </lineage>
</organism>
<dbReference type="AlphaFoldDB" id="A0A1E4RL54"/>
<feature type="transmembrane region" description="Helical" evidence="6">
    <location>
        <begin position="119"/>
        <end position="142"/>
    </location>
</feature>
<keyword evidence="3 6" id="KW-1133">Transmembrane helix</keyword>
<evidence type="ECO:0000256" key="3">
    <source>
        <dbReference type="ARBA" id="ARBA00022989"/>
    </source>
</evidence>
<dbReference type="EMBL" id="KV454540">
    <property type="protein sequence ID" value="ODV68002.1"/>
    <property type="molecule type" value="Genomic_DNA"/>
</dbReference>
<dbReference type="InterPro" id="IPR011701">
    <property type="entry name" value="MFS"/>
</dbReference>
<feature type="compositionally biased region" description="Basic and acidic residues" evidence="5">
    <location>
        <begin position="636"/>
        <end position="651"/>
    </location>
</feature>
<reference evidence="9" key="1">
    <citation type="submission" date="2016-05" db="EMBL/GenBank/DDBJ databases">
        <title>Comparative genomics of biotechnologically important yeasts.</title>
        <authorList>
            <consortium name="DOE Joint Genome Institute"/>
            <person name="Riley R."/>
            <person name="Haridas S."/>
            <person name="Wolfe K.H."/>
            <person name="Lopes M.R."/>
            <person name="Hittinger C.T."/>
            <person name="Goker M."/>
            <person name="Salamov A."/>
            <person name="Wisecaver J."/>
            <person name="Long T.M."/>
            <person name="Aerts A.L."/>
            <person name="Barry K."/>
            <person name="Choi C."/>
            <person name="Clum A."/>
            <person name="Coughlan A.Y."/>
            <person name="Deshpande S."/>
            <person name="Douglass A.P."/>
            <person name="Hanson S.J."/>
            <person name="Klenk H.-P."/>
            <person name="Labutti K."/>
            <person name="Lapidus A."/>
            <person name="Lindquist E."/>
            <person name="Lipzen A."/>
            <person name="Meier-Kolthoff J.P."/>
            <person name="Ohm R.A."/>
            <person name="Otillar R.P."/>
            <person name="Pangilinan J."/>
            <person name="Peng Y."/>
            <person name="Rokas A."/>
            <person name="Rosa C.A."/>
            <person name="Scheuner C."/>
            <person name="Sibirny A.A."/>
            <person name="Slot J.C."/>
            <person name="Stielow J.B."/>
            <person name="Sun H."/>
            <person name="Kurtzman C.P."/>
            <person name="Blackwell M."/>
            <person name="Grigoriev I.V."/>
            <person name="Jeffries T.W."/>
        </authorList>
    </citation>
    <scope>NUCLEOTIDE SEQUENCE [LARGE SCALE GENOMIC DNA]</scope>
    <source>
        <strain evidence="9">NRRL Y-1933</strain>
    </source>
</reference>
<keyword evidence="4 6" id="KW-0472">Membrane</keyword>
<dbReference type="GeneID" id="30994204"/>
<dbReference type="RefSeq" id="XP_020077069.1">
    <property type="nucleotide sequence ID" value="XM_020219654.1"/>
</dbReference>
<dbReference type="GO" id="GO:0022857">
    <property type="term" value="F:transmembrane transporter activity"/>
    <property type="evidence" value="ECO:0007669"/>
    <property type="project" value="InterPro"/>
</dbReference>
<keyword evidence="9" id="KW-1185">Reference proteome</keyword>
<feature type="transmembrane region" description="Helical" evidence="6">
    <location>
        <begin position="498"/>
        <end position="523"/>
    </location>
</feature>
<dbReference type="PANTHER" id="PTHR23502:SF4">
    <property type="entry name" value="MAJOR FACILITATOR SUPERFAMILY (MFS) PROFILE DOMAIN-CONTAINING PROTEIN-RELATED"/>
    <property type="match status" value="1"/>
</dbReference>
<evidence type="ECO:0000313" key="9">
    <source>
        <dbReference type="Proteomes" id="UP000095085"/>
    </source>
</evidence>
<dbReference type="PANTHER" id="PTHR23502">
    <property type="entry name" value="MAJOR FACILITATOR SUPERFAMILY"/>
    <property type="match status" value="1"/>
</dbReference>
<feature type="domain" description="Major facilitator superfamily (MFS) profile" evidence="7">
    <location>
        <begin position="83"/>
        <end position="589"/>
    </location>
</feature>
<proteinExistence type="predicted"/>
<feature type="region of interest" description="Disordered" evidence="5">
    <location>
        <begin position="266"/>
        <end position="287"/>
    </location>
</feature>
<evidence type="ECO:0000313" key="8">
    <source>
        <dbReference type="EMBL" id="ODV68002.1"/>
    </source>
</evidence>
<dbReference type="InterPro" id="IPR036259">
    <property type="entry name" value="MFS_trans_sf"/>
</dbReference>
<evidence type="ECO:0000256" key="6">
    <source>
        <dbReference type="SAM" id="Phobius"/>
    </source>
</evidence>
<feature type="transmembrane region" description="Helical" evidence="6">
    <location>
        <begin position="535"/>
        <end position="555"/>
    </location>
</feature>
<accession>A0A1E4RL54</accession>
<feature type="transmembrane region" description="Helical" evidence="6">
    <location>
        <begin position="210"/>
        <end position="231"/>
    </location>
</feature>
<feature type="transmembrane region" description="Helical" evidence="6">
    <location>
        <begin position="384"/>
        <end position="410"/>
    </location>
</feature>
<gene>
    <name evidence="8" type="ORF">HYPBUDRAFT_138032</name>
</gene>
<dbReference type="Gene3D" id="1.20.1250.20">
    <property type="entry name" value="MFS general substrate transporter like domains"/>
    <property type="match status" value="1"/>
</dbReference>
<feature type="compositionally biased region" description="Low complexity" evidence="5">
    <location>
        <begin position="619"/>
        <end position="628"/>
    </location>
</feature>
<name>A0A1E4RL54_9ASCO</name>
<keyword evidence="2 6" id="KW-0812">Transmembrane</keyword>
<feature type="region of interest" description="Disordered" evidence="5">
    <location>
        <begin position="325"/>
        <end position="353"/>
    </location>
</feature>
<dbReference type="GO" id="GO:0005886">
    <property type="term" value="C:plasma membrane"/>
    <property type="evidence" value="ECO:0007669"/>
    <property type="project" value="TreeGrafter"/>
</dbReference>
<feature type="transmembrane region" description="Helical" evidence="6">
    <location>
        <begin position="567"/>
        <end position="588"/>
    </location>
</feature>
<feature type="transmembrane region" description="Helical" evidence="6">
    <location>
        <begin position="472"/>
        <end position="492"/>
    </location>
</feature>
<protein>
    <submittedName>
        <fullName evidence="8">Putative transporter, major facilitator superfamily</fullName>
    </submittedName>
</protein>
<evidence type="ECO:0000256" key="1">
    <source>
        <dbReference type="ARBA" id="ARBA00004141"/>
    </source>
</evidence>
<dbReference type="PROSITE" id="PS50850">
    <property type="entry name" value="MFS"/>
    <property type="match status" value="1"/>
</dbReference>
<dbReference type="Proteomes" id="UP000095085">
    <property type="component" value="Unassembled WGS sequence"/>
</dbReference>
<dbReference type="Pfam" id="PF07690">
    <property type="entry name" value="MFS_1"/>
    <property type="match status" value="1"/>
</dbReference>
<feature type="transmembrane region" description="Helical" evidence="6">
    <location>
        <begin position="148"/>
        <end position="167"/>
    </location>
</feature>
<dbReference type="SUPFAM" id="SSF103473">
    <property type="entry name" value="MFS general substrate transporter"/>
    <property type="match status" value="1"/>
</dbReference>
<comment type="subcellular location">
    <subcellularLocation>
        <location evidence="1">Membrane</location>
        <topology evidence="1">Multi-pass membrane protein</topology>
    </subcellularLocation>
</comment>
<evidence type="ECO:0000259" key="7">
    <source>
        <dbReference type="PROSITE" id="PS50850"/>
    </source>
</evidence>
<feature type="region of interest" description="Disordered" evidence="5">
    <location>
        <begin position="615"/>
        <end position="651"/>
    </location>
</feature>
<evidence type="ECO:0000256" key="4">
    <source>
        <dbReference type="ARBA" id="ARBA00023136"/>
    </source>
</evidence>
<dbReference type="InterPro" id="IPR020846">
    <property type="entry name" value="MFS_dom"/>
</dbReference>
<dbReference type="OrthoDB" id="4500315at2759"/>
<evidence type="ECO:0000256" key="2">
    <source>
        <dbReference type="ARBA" id="ARBA00022692"/>
    </source>
</evidence>
<feature type="transmembrane region" description="Helical" evidence="6">
    <location>
        <begin position="430"/>
        <end position="451"/>
    </location>
</feature>
<feature type="transmembrane region" description="Helical" evidence="6">
    <location>
        <begin position="237"/>
        <end position="257"/>
    </location>
</feature>